<comment type="caution">
    <text evidence="1">The sequence shown here is derived from an EMBL/GenBank/DDBJ whole genome shotgun (WGS) entry which is preliminary data.</text>
</comment>
<dbReference type="OrthoDB" id="9778998at2"/>
<dbReference type="Pfam" id="PF09826">
    <property type="entry name" value="Beta_propel"/>
    <property type="match status" value="1"/>
</dbReference>
<dbReference type="RefSeq" id="WP_138593511.1">
    <property type="nucleotide sequence ID" value="NZ_PNBX01000118.1"/>
</dbReference>
<protein>
    <recommendedName>
        <fullName evidence="3">Beta-propeller domain-containing protein</fullName>
    </recommendedName>
</protein>
<reference evidence="1 2" key="1">
    <citation type="submission" date="2018-01" db="EMBL/GenBank/DDBJ databases">
        <authorList>
            <person name="Paulsen S."/>
            <person name="Gram L.K."/>
        </authorList>
    </citation>
    <scope>NUCLEOTIDE SEQUENCE [LARGE SCALE GENOMIC DNA]</scope>
    <source>
        <strain evidence="1 2">S3790</strain>
    </source>
</reference>
<dbReference type="AlphaFoldDB" id="A0A5S3UZQ8"/>
<evidence type="ECO:0008006" key="3">
    <source>
        <dbReference type="Google" id="ProtNLM"/>
    </source>
</evidence>
<proteinExistence type="predicted"/>
<dbReference type="PROSITE" id="PS51257">
    <property type="entry name" value="PROKAR_LIPOPROTEIN"/>
    <property type="match status" value="1"/>
</dbReference>
<dbReference type="EMBL" id="PNBX01000118">
    <property type="protein sequence ID" value="TMO63526.1"/>
    <property type="molecule type" value="Genomic_DNA"/>
</dbReference>
<dbReference type="InterPro" id="IPR019198">
    <property type="entry name" value="Beta_propeller_containing"/>
</dbReference>
<dbReference type="Proteomes" id="UP000307217">
    <property type="component" value="Unassembled WGS sequence"/>
</dbReference>
<name>A0A5S3UZQ8_9GAMM</name>
<sequence length="684" mass="76222">MYRTHLLGIAALTILSGCGGNNEQANTSDTPQTLTLPNFTGINVSTAPLEKVTTRQFSNHLKNGIFMRYHQPINAGLENNNNHSAPVSTSASFSATNQQEKDVNEADRVKYDGNYLYIAANRNNDLVPQTDNPQPHYIRILKRTDNGMLESVKDLSTSYTEFSEQKLYIEQDTLVSINAQPGWFSIDGGLTIEPLTTQATSSAAFVAQDTPQFEISFADITTPEQAAISQQYTIDGVLIDSRVIDGTLYIVSNFRPTYSSFDLSNSDAQTQLKNYQALSETDIGHLIPSITRTDTNQTQALFDTNECYISQSASQVTGYDAIMSITRISLTNPTQHNTVCVNTEIEGIYASKNALYTYSTHYEEKNINSVIHKFKFDTQTFNYVASGTVSGHFGHNLKNLRFSEYNDHLRVVTSNGDFLEGFEHKLHVLAQEGAELTSIAELPNQTNTTPIGKINTVSGVVDEDIYAVRFFNDLAYVVTFQQTDPLYVINLTTPTSPYIAGALEVPGYSAYLHPISENLLLGIGQEVANINNTEPANVTQGAKVSLFDVSDITSPTQLSSKIFPDAYTPAEYNYRALSFLQAQPQLHRFSMPLEKWEQTGTDPKNYQWTKHNQLALFEINTETQTLNHTGDSGIKYDEPNIYNLPLIPGNDDRAVLQEDNIYYIHGNYAWYSLWQTPSQNTGPL</sequence>
<evidence type="ECO:0000313" key="2">
    <source>
        <dbReference type="Proteomes" id="UP000307217"/>
    </source>
</evidence>
<reference evidence="2" key="2">
    <citation type="submission" date="2019-06" db="EMBL/GenBank/DDBJ databases">
        <title>Co-occurence of chitin degradation, pigmentation and bioactivity in marine Pseudoalteromonas.</title>
        <authorList>
            <person name="Sonnenschein E.C."/>
            <person name="Bech P.K."/>
        </authorList>
    </citation>
    <scope>NUCLEOTIDE SEQUENCE [LARGE SCALE GENOMIC DNA]</scope>
    <source>
        <strain evidence="2">S3790</strain>
    </source>
</reference>
<accession>A0A5S3UZQ8</accession>
<organism evidence="1 2">
    <name type="scientific">Pseudoalteromonas aurantia</name>
    <dbReference type="NCBI Taxonomy" id="43654"/>
    <lineage>
        <taxon>Bacteria</taxon>
        <taxon>Pseudomonadati</taxon>
        <taxon>Pseudomonadota</taxon>
        <taxon>Gammaproteobacteria</taxon>
        <taxon>Alteromonadales</taxon>
        <taxon>Pseudoalteromonadaceae</taxon>
        <taxon>Pseudoalteromonas</taxon>
    </lineage>
</organism>
<evidence type="ECO:0000313" key="1">
    <source>
        <dbReference type="EMBL" id="TMO63526.1"/>
    </source>
</evidence>
<gene>
    <name evidence="1" type="ORF">CWC19_19185</name>
</gene>